<dbReference type="AlphaFoldDB" id="A0A1A3PG40"/>
<proteinExistence type="predicted"/>
<evidence type="ECO:0000313" key="1">
    <source>
        <dbReference type="EMBL" id="OBK31562.1"/>
    </source>
</evidence>
<evidence type="ECO:0000313" key="2">
    <source>
        <dbReference type="Proteomes" id="UP000093928"/>
    </source>
</evidence>
<name>A0A1A3PG40_MYCAS</name>
<sequence>MTGFDAERVSRTIAGALSGPGGVAMVVKVFANLPGVVHTPARRGIFSSAPERVQIGDWRYEIARDGRLLAGHIVNGIVIAEDVLLADAVGPHITRSLGQIVARYGTTVVPNINAAVEALATSYPS</sequence>
<dbReference type="InterPro" id="IPR031816">
    <property type="entry name" value="DUF5073"/>
</dbReference>
<dbReference type="Pfam" id="PF16817">
    <property type="entry name" value="DUF5073"/>
    <property type="match status" value="1"/>
</dbReference>
<dbReference type="Proteomes" id="UP000093928">
    <property type="component" value="Unassembled WGS sequence"/>
</dbReference>
<reference evidence="1 2" key="1">
    <citation type="submission" date="2016-06" db="EMBL/GenBank/DDBJ databases">
        <authorList>
            <person name="Kjaerup R.B."/>
            <person name="Dalgaard T.S."/>
            <person name="Juul-Madsen H.R."/>
        </authorList>
    </citation>
    <scope>NUCLEOTIDE SEQUENCE [LARGE SCALE GENOMIC DNA]</scope>
    <source>
        <strain evidence="1 2">1165133.8</strain>
    </source>
</reference>
<dbReference type="OrthoDB" id="4555583at2"/>
<organism evidence="1 2">
    <name type="scientific">Mycobacterium asiaticum</name>
    <dbReference type="NCBI Taxonomy" id="1790"/>
    <lineage>
        <taxon>Bacteria</taxon>
        <taxon>Bacillati</taxon>
        <taxon>Actinomycetota</taxon>
        <taxon>Actinomycetes</taxon>
        <taxon>Mycobacteriales</taxon>
        <taxon>Mycobacteriaceae</taxon>
        <taxon>Mycobacterium</taxon>
    </lineage>
</organism>
<protein>
    <submittedName>
        <fullName evidence="1">DUF5073 domain-containing protein</fullName>
    </submittedName>
</protein>
<dbReference type="RefSeq" id="WP_065142117.1">
    <property type="nucleotide sequence ID" value="NZ_LZLS01000003.1"/>
</dbReference>
<accession>A0A1A3PG40</accession>
<comment type="caution">
    <text evidence="1">The sequence shown here is derived from an EMBL/GenBank/DDBJ whole genome shotgun (WGS) entry which is preliminary data.</text>
</comment>
<gene>
    <name evidence="1" type="ORF">A5634_13300</name>
</gene>
<dbReference type="EMBL" id="LZLS01000003">
    <property type="protein sequence ID" value="OBK31562.1"/>
    <property type="molecule type" value="Genomic_DNA"/>
</dbReference>